<comment type="caution">
    <text evidence="1">The sequence shown here is derived from an EMBL/GenBank/DDBJ whole genome shotgun (WGS) entry which is preliminary data.</text>
</comment>
<dbReference type="EMBL" id="JAHGAV010001851">
    <property type="protein sequence ID" value="KAG6921642.1"/>
    <property type="molecule type" value="Genomic_DNA"/>
</dbReference>
<dbReference type="AlphaFoldDB" id="A0A8T1RXL0"/>
<dbReference type="OrthoDB" id="9050402at2759"/>
<gene>
    <name evidence="1" type="ORF">G0U57_006117</name>
</gene>
<protein>
    <submittedName>
        <fullName evidence="1">Uncharacterized protein</fullName>
    </submittedName>
</protein>
<organism evidence="1 2">
    <name type="scientific">Chelydra serpentina</name>
    <name type="common">Snapping turtle</name>
    <name type="synonym">Testudo serpentina</name>
    <dbReference type="NCBI Taxonomy" id="8475"/>
    <lineage>
        <taxon>Eukaryota</taxon>
        <taxon>Metazoa</taxon>
        <taxon>Chordata</taxon>
        <taxon>Craniata</taxon>
        <taxon>Vertebrata</taxon>
        <taxon>Euteleostomi</taxon>
        <taxon>Archelosauria</taxon>
        <taxon>Testudinata</taxon>
        <taxon>Testudines</taxon>
        <taxon>Cryptodira</taxon>
        <taxon>Durocryptodira</taxon>
        <taxon>Americhelydia</taxon>
        <taxon>Chelydroidea</taxon>
        <taxon>Chelydridae</taxon>
        <taxon>Chelydra</taxon>
    </lineage>
</organism>
<reference evidence="1 2" key="1">
    <citation type="journal article" date="2020" name="G3 (Bethesda)">
        <title>Draft Genome of the Common Snapping Turtle, Chelydra serpentina, a Model for Phenotypic Plasticity in Reptiles.</title>
        <authorList>
            <person name="Das D."/>
            <person name="Singh S.K."/>
            <person name="Bierstedt J."/>
            <person name="Erickson A."/>
            <person name="Galli G.L.J."/>
            <person name="Crossley D.A. 2nd"/>
            <person name="Rhen T."/>
        </authorList>
    </citation>
    <scope>NUCLEOTIDE SEQUENCE [LARGE SCALE GENOMIC DNA]</scope>
    <source>
        <strain evidence="1">KW</strain>
    </source>
</reference>
<sequence length="98" mass="11054">MKCKIPALSPFTRIIFCKNEKEIAIQPMQESKFAYVLPYEVSVSSSGNFSCLYEHKDNLNHQTLSLLSTVQHLSVTGKTLNSPSLYKNSLLLGQNPYE</sequence>
<evidence type="ECO:0000313" key="1">
    <source>
        <dbReference type="EMBL" id="KAG6921642.1"/>
    </source>
</evidence>
<accession>A0A8T1RXL0</accession>
<proteinExistence type="predicted"/>
<keyword evidence="2" id="KW-1185">Reference proteome</keyword>
<name>A0A8T1RXL0_CHESE</name>
<dbReference type="Proteomes" id="UP000765507">
    <property type="component" value="Unassembled WGS sequence"/>
</dbReference>
<evidence type="ECO:0000313" key="2">
    <source>
        <dbReference type="Proteomes" id="UP000765507"/>
    </source>
</evidence>